<evidence type="ECO:0000256" key="7">
    <source>
        <dbReference type="ARBA" id="ARBA00023027"/>
    </source>
</evidence>
<comment type="caution">
    <text evidence="11">The sequence shown here is derived from an EMBL/GenBank/DDBJ whole genome shotgun (WGS) entry which is preliminary data.</text>
</comment>
<dbReference type="OrthoDB" id="9801783at2"/>
<dbReference type="GO" id="GO:0008270">
    <property type="term" value="F:zinc ion binding"/>
    <property type="evidence" value="ECO:0007669"/>
    <property type="project" value="UniProtKB-UniRule"/>
</dbReference>
<dbReference type="InterPro" id="IPR037539">
    <property type="entry name" value="PdxA_epsilonprot"/>
</dbReference>
<comment type="subcellular location">
    <subcellularLocation>
        <location evidence="10">Cytoplasm</location>
    </subcellularLocation>
</comment>
<keyword evidence="3 10" id="KW-0862">Zinc</keyword>
<reference evidence="11" key="1">
    <citation type="submission" date="2019-07" db="EMBL/GenBank/DDBJ databases">
        <title>Helicobacter labacensis sp. nov., Helicobacter mehlei sp. nov. and Helicobacter vulpis sp. nov., isolated from gastric mucosa of red fox (Vulpis vulpis).</title>
        <authorList>
            <person name="Kusar D."/>
            <person name="Gruntar I."/>
            <person name="Pate M."/>
            <person name="Zajc U."/>
            <person name="Ocepek M."/>
        </authorList>
    </citation>
    <scope>NUCLEOTIDE SEQUENCE [LARGE SCALE GENOMIC DNA]</scope>
    <source>
        <strain evidence="11">L8b</strain>
    </source>
</reference>
<dbReference type="HAMAP" id="MF_02086">
    <property type="entry name" value="PdxA_Epsilonprot"/>
    <property type="match status" value="1"/>
</dbReference>
<dbReference type="GO" id="GO:0050570">
    <property type="term" value="F:4-hydroxythreonine-4-phosphate dehydrogenase activity"/>
    <property type="evidence" value="ECO:0007669"/>
    <property type="project" value="UniProtKB-UniRule"/>
</dbReference>
<protein>
    <recommendedName>
        <fullName evidence="10">4-hydroxythreonine-4-phosphate dehydrogenase</fullName>
        <ecNumber evidence="10">1.1.1.262</ecNumber>
    </recommendedName>
    <alternativeName>
        <fullName evidence="10">4-(phosphohydroxy)-L-threonine dehydrogenase</fullName>
    </alternativeName>
</protein>
<dbReference type="UniPathway" id="UPA00244">
    <property type="reaction ID" value="UER00312"/>
</dbReference>
<comment type="similarity">
    <text evidence="10">Belongs to the PdxA family.</text>
</comment>
<dbReference type="EC" id="1.1.1.262" evidence="10"/>
<evidence type="ECO:0000256" key="5">
    <source>
        <dbReference type="ARBA" id="ARBA00022857"/>
    </source>
</evidence>
<keyword evidence="12" id="KW-1185">Reference proteome</keyword>
<feature type="binding site" evidence="10">
    <location>
        <position position="266"/>
    </location>
    <ligand>
        <name>substrate</name>
    </ligand>
</feature>
<sequence>MKPKIAISIGDIQGIGLEIALKAHVRISQICTPLYCVHLEVLKQANALLKRRYTQALERMECVPINAPKPTIKPAQVYQESGFYSYQSFLHALDLVDSQEAMGVCTLPIHKQAWQLAGINTPGHTALLKKRYQEEAIMMLGCPKLWVALFSDHIPLSAVSGCVQLEPLKKFLGTLGRVLAKVEKIVVLGLDPHCGDGGAIGWQDSIVQEAIKDVNDRLGRALFLGPMPADSAFAPHMRARYTHFVALYHDVGLAPLKALYFEESINVSLNLPIKRVSVDHGCGFDIAYQNKASPQSYLNAIKWLVSLSRDFLES</sequence>
<dbReference type="GO" id="GO:0005737">
    <property type="term" value="C:cytoplasm"/>
    <property type="evidence" value="ECO:0007669"/>
    <property type="project" value="UniProtKB-SubCell"/>
</dbReference>
<comment type="pathway">
    <text evidence="10">Cofactor biosynthesis; pyridoxine 5'-phosphate biosynthesis; pyridoxine 5'-phosphate from D-erythrose 4-phosphate: step 4/5.</text>
</comment>
<feature type="binding site" evidence="10">
    <location>
        <position position="125"/>
    </location>
    <ligand>
        <name>substrate</name>
    </ligand>
</feature>
<keyword evidence="1 10" id="KW-0963">Cytoplasm</keyword>
<evidence type="ECO:0000256" key="2">
    <source>
        <dbReference type="ARBA" id="ARBA00022723"/>
    </source>
</evidence>
<keyword evidence="9 10" id="KW-0170">Cobalt</keyword>
<feature type="binding site" evidence="10">
    <location>
        <position position="257"/>
    </location>
    <ligand>
        <name>substrate</name>
    </ligand>
</feature>
<feature type="binding site" evidence="10">
    <location>
        <position position="124"/>
    </location>
    <ligand>
        <name>substrate</name>
    </ligand>
</feature>
<dbReference type="RefSeq" id="WP_120947437.1">
    <property type="nucleotide sequence ID" value="NZ_QXQP01000002.1"/>
</dbReference>
<keyword evidence="5 10" id="KW-0521">NADP</keyword>
<feature type="binding site" evidence="10">
    <location>
        <position position="275"/>
    </location>
    <ligand>
        <name>substrate</name>
    </ligand>
</feature>
<dbReference type="Gene3D" id="3.40.718.10">
    <property type="entry name" value="Isopropylmalate Dehydrogenase"/>
    <property type="match status" value="1"/>
</dbReference>
<reference evidence="11" key="2">
    <citation type="submission" date="2019-07" db="EMBL/GenBank/DDBJ databases">
        <authorList>
            <person name="Papic B."/>
        </authorList>
    </citation>
    <scope>NUCLEOTIDE SEQUENCE [LARGE SCALE GENOMIC DNA]</scope>
    <source>
        <strain evidence="11">L8b</strain>
    </source>
</reference>
<dbReference type="GO" id="GO:0051287">
    <property type="term" value="F:NAD binding"/>
    <property type="evidence" value="ECO:0007669"/>
    <property type="project" value="InterPro"/>
</dbReference>
<dbReference type="GO" id="GO:0008615">
    <property type="term" value="P:pyridoxine biosynthetic process"/>
    <property type="evidence" value="ECO:0007669"/>
    <property type="project" value="UniProtKB-UniRule"/>
</dbReference>
<dbReference type="SUPFAM" id="SSF53659">
    <property type="entry name" value="Isocitrate/Isopropylmalate dehydrogenase-like"/>
    <property type="match status" value="1"/>
</dbReference>
<dbReference type="GO" id="GO:0000287">
    <property type="term" value="F:magnesium ion binding"/>
    <property type="evidence" value="ECO:0007669"/>
    <property type="project" value="UniProtKB-UniRule"/>
</dbReference>
<dbReference type="NCBIfam" id="NF003040">
    <property type="entry name" value="PRK03946.1"/>
    <property type="match status" value="1"/>
</dbReference>
<dbReference type="InterPro" id="IPR005255">
    <property type="entry name" value="PdxA_fam"/>
</dbReference>
<dbReference type="EMBL" id="VKGC01000010">
    <property type="protein sequence ID" value="TSA83769.1"/>
    <property type="molecule type" value="Genomic_DNA"/>
</dbReference>
<dbReference type="GO" id="GO:0042823">
    <property type="term" value="P:pyridoxal phosphate biosynthetic process"/>
    <property type="evidence" value="ECO:0007669"/>
    <property type="project" value="UniProtKB-UniRule"/>
</dbReference>
<dbReference type="PANTHER" id="PTHR30004:SF6">
    <property type="entry name" value="D-THREONATE 4-PHOSPHATE DEHYDROGENASE"/>
    <property type="match status" value="1"/>
</dbReference>
<keyword evidence="7 10" id="KW-0520">NAD</keyword>
<keyword evidence="8 10" id="KW-0664">Pyridoxine biosynthesis</keyword>
<organism evidence="11 12">
    <name type="scientific">Helicobacter mehlei</name>
    <dbReference type="NCBI Taxonomy" id="2316080"/>
    <lineage>
        <taxon>Bacteria</taxon>
        <taxon>Pseudomonadati</taxon>
        <taxon>Campylobacterota</taxon>
        <taxon>Epsilonproteobacteria</taxon>
        <taxon>Campylobacterales</taxon>
        <taxon>Helicobacteraceae</taxon>
        <taxon>Helicobacter</taxon>
    </lineage>
</organism>
<keyword evidence="2 10" id="KW-0479">Metal-binding</keyword>
<accession>A0A553UU75</accession>
<comment type="miscellaneous">
    <text evidence="10">The active site is located at the dimer interface.</text>
</comment>
<comment type="subunit">
    <text evidence="10">Homodimer.</text>
</comment>
<comment type="catalytic activity">
    <reaction evidence="10">
        <text>4-(phosphooxy)-L-threonine + NAD(+) = 3-amino-2-oxopropyl phosphate + CO2 + NADH</text>
        <dbReference type="Rhea" id="RHEA:32275"/>
        <dbReference type="ChEBI" id="CHEBI:16526"/>
        <dbReference type="ChEBI" id="CHEBI:57279"/>
        <dbReference type="ChEBI" id="CHEBI:57540"/>
        <dbReference type="ChEBI" id="CHEBI:57945"/>
        <dbReference type="ChEBI" id="CHEBI:58452"/>
        <dbReference type="EC" id="1.1.1.262"/>
    </reaction>
</comment>
<evidence type="ECO:0000256" key="1">
    <source>
        <dbReference type="ARBA" id="ARBA00022490"/>
    </source>
</evidence>
<comment type="cofactor">
    <cofactor evidence="10">
        <name>Zn(2+)</name>
        <dbReference type="ChEBI" id="CHEBI:29105"/>
    </cofactor>
    <cofactor evidence="10">
        <name>Mg(2+)</name>
        <dbReference type="ChEBI" id="CHEBI:18420"/>
    </cofactor>
    <cofactor evidence="10">
        <name>Co(2+)</name>
        <dbReference type="ChEBI" id="CHEBI:48828"/>
    </cofactor>
</comment>
<keyword evidence="6 10" id="KW-0560">Oxidoreductase</keyword>
<evidence type="ECO:0000256" key="10">
    <source>
        <dbReference type="HAMAP-Rule" id="MF_02086"/>
    </source>
</evidence>
<gene>
    <name evidence="10" type="primary">pdxA</name>
    <name evidence="11" type="ORF">FNE76_04850</name>
</gene>
<evidence type="ECO:0000256" key="6">
    <source>
        <dbReference type="ARBA" id="ARBA00023002"/>
    </source>
</evidence>
<name>A0A553UU75_9HELI</name>
<feature type="binding site" evidence="10">
    <location>
        <position position="193"/>
    </location>
    <ligand>
        <name>a divalent metal cation</name>
        <dbReference type="ChEBI" id="CHEBI:60240"/>
        <note>ligand shared between dimeric partners</note>
    </ligand>
</feature>
<evidence type="ECO:0000256" key="4">
    <source>
        <dbReference type="ARBA" id="ARBA00022842"/>
    </source>
</evidence>
<evidence type="ECO:0000256" key="8">
    <source>
        <dbReference type="ARBA" id="ARBA00023096"/>
    </source>
</evidence>
<dbReference type="PANTHER" id="PTHR30004">
    <property type="entry name" value="4-HYDROXYTHREONINE-4-PHOSPHATE DEHYDROGENASE"/>
    <property type="match status" value="1"/>
</dbReference>
<keyword evidence="4 10" id="KW-0460">Magnesium</keyword>
<dbReference type="Pfam" id="PF04166">
    <property type="entry name" value="PdxA"/>
    <property type="match status" value="1"/>
</dbReference>
<feature type="binding site" evidence="10">
    <location>
        <position position="249"/>
    </location>
    <ligand>
        <name>a divalent metal cation</name>
        <dbReference type="ChEBI" id="CHEBI:60240"/>
        <note>ligand shared between dimeric partners</note>
    </ligand>
</feature>
<comment type="function">
    <text evidence="10">Catalyzes the NAD(P)-dependent oxidation of 4-(phosphooxy)-L-threonine (HTP) into 2-amino-3-oxo-4-(phosphooxy)butyric acid which spontaneously decarboxylates to form 3-amino-2-oxopropyl phosphate (AHAP).</text>
</comment>
<dbReference type="Proteomes" id="UP000319322">
    <property type="component" value="Unassembled WGS sequence"/>
</dbReference>
<evidence type="ECO:0000256" key="9">
    <source>
        <dbReference type="ARBA" id="ARBA00023285"/>
    </source>
</evidence>
<evidence type="ECO:0000313" key="12">
    <source>
        <dbReference type="Proteomes" id="UP000319322"/>
    </source>
</evidence>
<evidence type="ECO:0000313" key="11">
    <source>
        <dbReference type="EMBL" id="TSA83769.1"/>
    </source>
</evidence>
<dbReference type="AlphaFoldDB" id="A0A553UU75"/>
<feature type="binding site" evidence="10">
    <location>
        <position position="153"/>
    </location>
    <ligand>
        <name>a divalent metal cation</name>
        <dbReference type="ChEBI" id="CHEBI:60240"/>
        <note>ligand shared between dimeric partners</note>
    </ligand>
</feature>
<proteinExistence type="inferred from homology"/>
<dbReference type="GO" id="GO:0050897">
    <property type="term" value="F:cobalt ion binding"/>
    <property type="evidence" value="ECO:0007669"/>
    <property type="project" value="UniProtKB-UniRule"/>
</dbReference>
<evidence type="ECO:0000256" key="3">
    <source>
        <dbReference type="ARBA" id="ARBA00022833"/>
    </source>
</evidence>